<protein>
    <recommendedName>
        <fullName evidence="9">E3 ubiquitin-protein ligase</fullName>
        <ecNumber evidence="9">2.3.2.27</ecNumber>
    </recommendedName>
</protein>
<dbReference type="PROSITE" id="PS00518">
    <property type="entry name" value="ZF_RING_1"/>
    <property type="match status" value="1"/>
</dbReference>
<evidence type="ECO:0000256" key="9">
    <source>
        <dbReference type="RuleBase" id="RU367105"/>
    </source>
</evidence>
<comment type="similarity">
    <text evidence="3 9">Belongs to the Deltex family.</text>
</comment>
<dbReference type="InterPro" id="IPR018957">
    <property type="entry name" value="Znf_C3HC4_RING-type"/>
</dbReference>
<dbReference type="GO" id="GO:0016567">
    <property type="term" value="P:protein ubiquitination"/>
    <property type="evidence" value="ECO:0007669"/>
    <property type="project" value="UniProtKB-UniRule"/>
</dbReference>
<dbReference type="OrthoDB" id="527344at2759"/>
<keyword evidence="4 9" id="KW-0808">Transferase</keyword>
<keyword evidence="12" id="KW-1185">Reference proteome</keyword>
<dbReference type="Pfam" id="PF18102">
    <property type="entry name" value="DTC"/>
    <property type="match status" value="1"/>
</dbReference>
<dbReference type="InterPro" id="IPR013083">
    <property type="entry name" value="Znf_RING/FYVE/PHD"/>
</dbReference>
<comment type="pathway">
    <text evidence="2 9">Protein modification; protein ubiquitination.</text>
</comment>
<evidence type="ECO:0000313" key="12">
    <source>
        <dbReference type="Proteomes" id="UP000683360"/>
    </source>
</evidence>
<dbReference type="SMART" id="SM00184">
    <property type="entry name" value="RING"/>
    <property type="match status" value="1"/>
</dbReference>
<proteinExistence type="inferred from homology"/>
<organism evidence="11 12">
    <name type="scientific">Mytilus edulis</name>
    <name type="common">Blue mussel</name>
    <dbReference type="NCBI Taxonomy" id="6550"/>
    <lineage>
        <taxon>Eukaryota</taxon>
        <taxon>Metazoa</taxon>
        <taxon>Spiralia</taxon>
        <taxon>Lophotrochozoa</taxon>
        <taxon>Mollusca</taxon>
        <taxon>Bivalvia</taxon>
        <taxon>Autobranchia</taxon>
        <taxon>Pteriomorphia</taxon>
        <taxon>Mytilida</taxon>
        <taxon>Mytiloidea</taxon>
        <taxon>Mytilidae</taxon>
        <taxon>Mytilinae</taxon>
        <taxon>Mytilus</taxon>
    </lineage>
</organism>
<accession>A0A8S3PSU4</accession>
<comment type="subcellular location">
    <subcellularLocation>
        <location evidence="9">Cytoplasm</location>
    </subcellularLocation>
</comment>
<dbReference type="GO" id="GO:0008270">
    <property type="term" value="F:zinc ion binding"/>
    <property type="evidence" value="ECO:0007669"/>
    <property type="project" value="UniProtKB-KW"/>
</dbReference>
<dbReference type="GO" id="GO:0061630">
    <property type="term" value="F:ubiquitin protein ligase activity"/>
    <property type="evidence" value="ECO:0007669"/>
    <property type="project" value="UniProtKB-UniRule"/>
</dbReference>
<dbReference type="AlphaFoldDB" id="A0A8S3PSU4"/>
<evidence type="ECO:0000259" key="10">
    <source>
        <dbReference type="PROSITE" id="PS50089"/>
    </source>
</evidence>
<gene>
    <name evidence="11" type="ORF">MEDL_2356</name>
</gene>
<evidence type="ECO:0000256" key="2">
    <source>
        <dbReference type="ARBA" id="ARBA00004906"/>
    </source>
</evidence>
<dbReference type="InterPro" id="IPR017907">
    <property type="entry name" value="Znf_RING_CS"/>
</dbReference>
<evidence type="ECO:0000256" key="5">
    <source>
        <dbReference type="ARBA" id="ARBA00022723"/>
    </source>
</evidence>
<dbReference type="Pfam" id="PF00097">
    <property type="entry name" value="zf-C3HC4"/>
    <property type="match status" value="1"/>
</dbReference>
<dbReference type="PANTHER" id="PTHR12622">
    <property type="entry name" value="DELTEX-RELATED"/>
    <property type="match status" value="1"/>
</dbReference>
<keyword evidence="11" id="KW-0012">Acyltransferase</keyword>
<dbReference type="SUPFAM" id="SSF57850">
    <property type="entry name" value="RING/U-box"/>
    <property type="match status" value="1"/>
</dbReference>
<evidence type="ECO:0000256" key="3">
    <source>
        <dbReference type="ARBA" id="ARBA00009413"/>
    </source>
</evidence>
<dbReference type="Proteomes" id="UP000683360">
    <property type="component" value="Unassembled WGS sequence"/>
</dbReference>
<keyword evidence="9" id="KW-0963">Cytoplasm</keyword>
<name>A0A8S3PSU4_MYTED</name>
<dbReference type="InterPro" id="IPR001841">
    <property type="entry name" value="Znf_RING"/>
</dbReference>
<keyword evidence="6 8" id="KW-0863">Zinc-finger</keyword>
<evidence type="ECO:0000256" key="4">
    <source>
        <dbReference type="ARBA" id="ARBA00022679"/>
    </source>
</evidence>
<dbReference type="Gene3D" id="3.30.40.10">
    <property type="entry name" value="Zinc/RING finger domain, C3HC4 (zinc finger)"/>
    <property type="match status" value="1"/>
</dbReference>
<dbReference type="EC" id="2.3.2.27" evidence="9"/>
<reference evidence="11" key="1">
    <citation type="submission" date="2021-03" db="EMBL/GenBank/DDBJ databases">
        <authorList>
            <person name="Bekaert M."/>
        </authorList>
    </citation>
    <scope>NUCLEOTIDE SEQUENCE</scope>
</reference>
<comment type="catalytic activity">
    <reaction evidence="1 9">
        <text>S-ubiquitinyl-[E2 ubiquitin-conjugating enzyme]-L-cysteine + [acceptor protein]-L-lysine = [E2 ubiquitin-conjugating enzyme]-L-cysteine + N(6)-ubiquitinyl-[acceptor protein]-L-lysine.</text>
        <dbReference type="EC" id="2.3.2.27"/>
    </reaction>
</comment>
<sequence>MASRLIQLTFVLLFLRRRPDYKFTDTYRKKARSLLQLYIIMEEPEAMEVDDNTFNGIQHSQSAPQLQRVLSEEEKRCSICLDDFIDKKILDKCTHPFCKGCIELHFTYKPTCPVCGTVYGKVIGTQPEGTMTISSSKRRSLPGHEAHGYISVSYDFPDGTQTDVHPKPGKPYYGTSRTGYLPDSPKGRIVTRLLKVAYDRRLVFTVGRSRTTGQDDCVTWNDVHHKTTLSGGPQNFGYPDPTYLDRVLEELAAKGVTEADLHEAPESVIK</sequence>
<evidence type="ECO:0000256" key="1">
    <source>
        <dbReference type="ARBA" id="ARBA00000900"/>
    </source>
</evidence>
<evidence type="ECO:0000256" key="7">
    <source>
        <dbReference type="ARBA" id="ARBA00022833"/>
    </source>
</evidence>
<evidence type="ECO:0000313" key="11">
    <source>
        <dbReference type="EMBL" id="CAG2186833.1"/>
    </source>
</evidence>
<dbReference type="EMBL" id="CAJPWZ010000145">
    <property type="protein sequence ID" value="CAG2186833.1"/>
    <property type="molecule type" value="Genomic_DNA"/>
</dbReference>
<evidence type="ECO:0000256" key="8">
    <source>
        <dbReference type="PROSITE-ProRule" id="PRU00175"/>
    </source>
</evidence>
<dbReference type="InterPro" id="IPR039398">
    <property type="entry name" value="Deltex_fam"/>
</dbReference>
<dbReference type="GO" id="GO:0007219">
    <property type="term" value="P:Notch signaling pathway"/>
    <property type="evidence" value="ECO:0007669"/>
    <property type="project" value="InterPro"/>
</dbReference>
<dbReference type="CDD" id="cd09633">
    <property type="entry name" value="Deltex_C"/>
    <property type="match status" value="1"/>
</dbReference>
<dbReference type="InterPro" id="IPR039396">
    <property type="entry name" value="Deltex_C"/>
</dbReference>
<dbReference type="PROSITE" id="PS50089">
    <property type="entry name" value="ZF_RING_2"/>
    <property type="match status" value="1"/>
</dbReference>
<dbReference type="Gene3D" id="3.30.390.130">
    <property type="match status" value="1"/>
</dbReference>
<keyword evidence="5 9" id="KW-0479">Metal-binding</keyword>
<dbReference type="GO" id="GO:0005737">
    <property type="term" value="C:cytoplasm"/>
    <property type="evidence" value="ECO:0007669"/>
    <property type="project" value="UniProtKB-SubCell"/>
</dbReference>
<evidence type="ECO:0000256" key="6">
    <source>
        <dbReference type="ARBA" id="ARBA00022771"/>
    </source>
</evidence>
<keyword evidence="7 9" id="KW-0862">Zinc</keyword>
<dbReference type="InterPro" id="IPR039399">
    <property type="entry name" value="Deltex_C_sf"/>
</dbReference>
<feature type="domain" description="RING-type" evidence="10">
    <location>
        <begin position="77"/>
        <end position="115"/>
    </location>
</feature>
<comment type="caution">
    <text evidence="11">The sequence shown here is derived from an EMBL/GenBank/DDBJ whole genome shotgun (WGS) entry which is preliminary data.</text>
</comment>